<dbReference type="InterPro" id="IPR001647">
    <property type="entry name" value="HTH_TetR"/>
</dbReference>
<evidence type="ECO:0000259" key="6">
    <source>
        <dbReference type="PROSITE" id="PS50977"/>
    </source>
</evidence>
<keyword evidence="2 4" id="KW-0238">DNA-binding</keyword>
<dbReference type="EMBL" id="VANI01000004">
    <property type="protein sequence ID" value="TLM79265.1"/>
    <property type="molecule type" value="Genomic_DNA"/>
</dbReference>
<gene>
    <name evidence="7" type="ORF">FDY93_03975</name>
</gene>
<dbReference type="InterPro" id="IPR009057">
    <property type="entry name" value="Homeodomain-like_sf"/>
</dbReference>
<dbReference type="PROSITE" id="PS50977">
    <property type="entry name" value="HTH_TETR_2"/>
    <property type="match status" value="1"/>
</dbReference>
<dbReference type="InterPro" id="IPR050109">
    <property type="entry name" value="HTH-type_TetR-like_transc_reg"/>
</dbReference>
<accession>A0ABY2URU6</accession>
<name>A0ABY2URU6_9GAMM</name>
<evidence type="ECO:0000256" key="5">
    <source>
        <dbReference type="SAM" id="MobiDB-lite"/>
    </source>
</evidence>
<keyword evidence="3" id="KW-0804">Transcription</keyword>
<protein>
    <submittedName>
        <fullName evidence="7">TetR/AcrR family transcriptional regulator</fullName>
    </submittedName>
</protein>
<evidence type="ECO:0000256" key="2">
    <source>
        <dbReference type="ARBA" id="ARBA00023125"/>
    </source>
</evidence>
<reference evidence="7 8" key="1">
    <citation type="submission" date="2019-05" db="EMBL/GenBank/DDBJ databases">
        <title>Microbulbifer harenosus sp. nov., an alginate-degrading bacterium isolated from coastal sand.</title>
        <authorList>
            <person name="Huang H."/>
            <person name="Mo K."/>
            <person name="Bao S."/>
        </authorList>
    </citation>
    <scope>NUCLEOTIDE SEQUENCE [LARGE SCALE GENOMIC DNA]</scope>
    <source>
        <strain evidence="7 8">HB161719</strain>
    </source>
</reference>
<evidence type="ECO:0000313" key="7">
    <source>
        <dbReference type="EMBL" id="TLM79265.1"/>
    </source>
</evidence>
<organism evidence="7 8">
    <name type="scientific">Microbulbifer harenosus</name>
    <dbReference type="NCBI Taxonomy" id="2576840"/>
    <lineage>
        <taxon>Bacteria</taxon>
        <taxon>Pseudomonadati</taxon>
        <taxon>Pseudomonadota</taxon>
        <taxon>Gammaproteobacteria</taxon>
        <taxon>Cellvibrionales</taxon>
        <taxon>Microbulbiferaceae</taxon>
        <taxon>Microbulbifer</taxon>
    </lineage>
</organism>
<feature type="compositionally biased region" description="Polar residues" evidence="5">
    <location>
        <begin position="1"/>
        <end position="21"/>
    </location>
</feature>
<proteinExistence type="predicted"/>
<evidence type="ECO:0000256" key="4">
    <source>
        <dbReference type="PROSITE-ProRule" id="PRU00335"/>
    </source>
</evidence>
<feature type="region of interest" description="Disordered" evidence="5">
    <location>
        <begin position="1"/>
        <end position="26"/>
    </location>
</feature>
<dbReference type="PANTHER" id="PTHR30055:SF234">
    <property type="entry name" value="HTH-TYPE TRANSCRIPTIONAL REGULATOR BETI"/>
    <property type="match status" value="1"/>
</dbReference>
<comment type="caution">
    <text evidence="7">The sequence shown here is derived from an EMBL/GenBank/DDBJ whole genome shotgun (WGS) entry which is preliminary data.</text>
</comment>
<keyword evidence="8" id="KW-1185">Reference proteome</keyword>
<dbReference type="Proteomes" id="UP000306791">
    <property type="component" value="Unassembled WGS sequence"/>
</dbReference>
<evidence type="ECO:0000313" key="8">
    <source>
        <dbReference type="Proteomes" id="UP000306791"/>
    </source>
</evidence>
<dbReference type="SUPFAM" id="SSF46689">
    <property type="entry name" value="Homeodomain-like"/>
    <property type="match status" value="1"/>
</dbReference>
<sequence length="229" mass="25576">MVSSSGTQHKTSASGGRQSAVNKKAEKREIAKRKILNATLNLIADEGLSSLSHRNIAKAAGVQLAMTTYYFQTFDNLLLSAFHLFLENLQPVLAELGENQKTLMRECVNRDGVLVEKEAYITGIGDLFDAYFDSALESRRRQLTIESQFMFAQFLPDVLAREVQQYTATLKKVAEQFCAPLSNHHLKTDGALLLAVVQYLEFSAVGSAPSDRREGREMVERLLRGFLRS</sequence>
<dbReference type="Pfam" id="PF00440">
    <property type="entry name" value="TetR_N"/>
    <property type="match status" value="1"/>
</dbReference>
<dbReference type="PANTHER" id="PTHR30055">
    <property type="entry name" value="HTH-TYPE TRANSCRIPTIONAL REGULATOR RUTR"/>
    <property type="match status" value="1"/>
</dbReference>
<evidence type="ECO:0000256" key="1">
    <source>
        <dbReference type="ARBA" id="ARBA00023015"/>
    </source>
</evidence>
<keyword evidence="1" id="KW-0805">Transcription regulation</keyword>
<dbReference type="RefSeq" id="WP_138234437.1">
    <property type="nucleotide sequence ID" value="NZ_CP185860.1"/>
</dbReference>
<feature type="DNA-binding region" description="H-T-H motif" evidence="4">
    <location>
        <begin position="52"/>
        <end position="71"/>
    </location>
</feature>
<evidence type="ECO:0000256" key="3">
    <source>
        <dbReference type="ARBA" id="ARBA00023163"/>
    </source>
</evidence>
<dbReference type="Gene3D" id="1.10.357.10">
    <property type="entry name" value="Tetracycline Repressor, domain 2"/>
    <property type="match status" value="1"/>
</dbReference>
<feature type="domain" description="HTH tetR-type" evidence="6">
    <location>
        <begin position="29"/>
        <end position="89"/>
    </location>
</feature>